<reference evidence="2" key="1">
    <citation type="journal article" date="2020" name="Stud. Mycol.">
        <title>101 Dothideomycetes genomes: a test case for predicting lifestyles and emergence of pathogens.</title>
        <authorList>
            <person name="Haridas S."/>
            <person name="Albert R."/>
            <person name="Binder M."/>
            <person name="Bloem J."/>
            <person name="Labutti K."/>
            <person name="Salamov A."/>
            <person name="Andreopoulos B."/>
            <person name="Baker S."/>
            <person name="Barry K."/>
            <person name="Bills G."/>
            <person name="Bluhm B."/>
            <person name="Cannon C."/>
            <person name="Castanera R."/>
            <person name="Culley D."/>
            <person name="Daum C."/>
            <person name="Ezra D."/>
            <person name="Gonzalez J."/>
            <person name="Henrissat B."/>
            <person name="Kuo A."/>
            <person name="Liang C."/>
            <person name="Lipzen A."/>
            <person name="Lutzoni F."/>
            <person name="Magnuson J."/>
            <person name="Mondo S."/>
            <person name="Nolan M."/>
            <person name="Ohm R."/>
            <person name="Pangilinan J."/>
            <person name="Park H.-J."/>
            <person name="Ramirez L."/>
            <person name="Alfaro M."/>
            <person name="Sun H."/>
            <person name="Tritt A."/>
            <person name="Yoshinaga Y."/>
            <person name="Zwiers L.-H."/>
            <person name="Turgeon B."/>
            <person name="Goodwin S."/>
            <person name="Spatafora J."/>
            <person name="Crous P."/>
            <person name="Grigoriev I."/>
        </authorList>
    </citation>
    <scope>NUCLEOTIDE SEQUENCE</scope>
    <source>
        <strain evidence="2">CBS 113979</strain>
    </source>
</reference>
<gene>
    <name evidence="2" type="ORF">K402DRAFT_401637</name>
</gene>
<keyword evidence="3" id="KW-1185">Reference proteome</keyword>
<evidence type="ECO:0000313" key="3">
    <source>
        <dbReference type="Proteomes" id="UP000800041"/>
    </source>
</evidence>
<keyword evidence="1" id="KW-0732">Signal</keyword>
<feature type="signal peptide" evidence="1">
    <location>
        <begin position="1"/>
        <end position="20"/>
    </location>
</feature>
<dbReference type="Proteomes" id="UP000800041">
    <property type="component" value="Unassembled WGS sequence"/>
</dbReference>
<sequence length="119" mass="13123">MQQVDYLGLLALIRSSFLFALSFYEESVASMGWDTRIAGIQAAKQASRHVRETGDEKTIAGVDGERSTIKSVPGYVEMRELQISKRPSRSFGANERLERTNTIAGRGGVNATYQYISAS</sequence>
<name>A0A6G1HAU5_9PEZI</name>
<feature type="chain" id="PRO_5026201090" evidence="1">
    <location>
        <begin position="21"/>
        <end position="119"/>
    </location>
</feature>
<protein>
    <submittedName>
        <fullName evidence="2">Uncharacterized protein</fullName>
    </submittedName>
</protein>
<accession>A0A6G1HAU5</accession>
<dbReference type="AlphaFoldDB" id="A0A6G1HAU5"/>
<organism evidence="2 3">
    <name type="scientific">Aulographum hederae CBS 113979</name>
    <dbReference type="NCBI Taxonomy" id="1176131"/>
    <lineage>
        <taxon>Eukaryota</taxon>
        <taxon>Fungi</taxon>
        <taxon>Dikarya</taxon>
        <taxon>Ascomycota</taxon>
        <taxon>Pezizomycotina</taxon>
        <taxon>Dothideomycetes</taxon>
        <taxon>Pleosporomycetidae</taxon>
        <taxon>Aulographales</taxon>
        <taxon>Aulographaceae</taxon>
    </lineage>
</organism>
<evidence type="ECO:0000256" key="1">
    <source>
        <dbReference type="SAM" id="SignalP"/>
    </source>
</evidence>
<dbReference type="EMBL" id="ML977143">
    <property type="protein sequence ID" value="KAF1990184.1"/>
    <property type="molecule type" value="Genomic_DNA"/>
</dbReference>
<proteinExistence type="predicted"/>
<evidence type="ECO:0000313" key="2">
    <source>
        <dbReference type="EMBL" id="KAF1990184.1"/>
    </source>
</evidence>